<proteinExistence type="inferred from homology"/>
<evidence type="ECO:0000256" key="2">
    <source>
        <dbReference type="ARBA" id="ARBA00023150"/>
    </source>
</evidence>
<dbReference type="PANTHER" id="PTHR43232">
    <property type="entry name" value="MOLYBDENUM COFACTOR BIOSYNTHESIS PROTEIN B"/>
    <property type="match status" value="1"/>
</dbReference>
<dbReference type="Pfam" id="PF00994">
    <property type="entry name" value="MoCF_biosynth"/>
    <property type="match status" value="1"/>
</dbReference>
<evidence type="ECO:0000256" key="1">
    <source>
        <dbReference type="ARBA" id="ARBA00006112"/>
    </source>
</evidence>
<keyword evidence="5" id="KW-1185">Reference proteome</keyword>
<dbReference type="eggNOG" id="arCOG00214">
    <property type="taxonomic scope" value="Archaea"/>
</dbReference>
<protein>
    <submittedName>
        <fullName evidence="4">Molybdopterin binding domain protein</fullName>
    </submittedName>
</protein>
<comment type="similarity">
    <text evidence="1">Belongs to the MoaB/Mog family.</text>
</comment>
<dbReference type="Proteomes" id="UP000006175">
    <property type="component" value="Chromosome"/>
</dbReference>
<evidence type="ECO:0000259" key="3">
    <source>
        <dbReference type="SMART" id="SM00852"/>
    </source>
</evidence>
<evidence type="ECO:0000313" key="5">
    <source>
        <dbReference type="Proteomes" id="UP000006175"/>
    </source>
</evidence>
<dbReference type="InterPro" id="IPR036425">
    <property type="entry name" value="MoaB/Mog-like_dom_sf"/>
</dbReference>
<accession>I3XQF8</accession>
<dbReference type="HOGENOM" id="CLU_077358_2_3_2"/>
<dbReference type="SMART" id="SM00852">
    <property type="entry name" value="MoCF_biosynth"/>
    <property type="match status" value="1"/>
</dbReference>
<organism evidence="4 5">
    <name type="scientific">Desulfurococcus amylolyticus DSM 16532</name>
    <dbReference type="NCBI Taxonomy" id="768672"/>
    <lineage>
        <taxon>Archaea</taxon>
        <taxon>Thermoproteota</taxon>
        <taxon>Thermoprotei</taxon>
        <taxon>Desulfurococcales</taxon>
        <taxon>Desulfurococcaceae</taxon>
        <taxon>Desulfurococcus</taxon>
    </lineage>
</organism>
<keyword evidence="2" id="KW-0501">Molybdenum cofactor biosynthesis</keyword>
<dbReference type="PROSITE" id="PS01078">
    <property type="entry name" value="MOCF_BIOSYNTHESIS_1"/>
    <property type="match status" value="1"/>
</dbReference>
<gene>
    <name evidence="4" type="ORF">Desfe_0271</name>
</gene>
<dbReference type="OrthoDB" id="205337at2157"/>
<dbReference type="PANTHER" id="PTHR43232:SF2">
    <property type="entry name" value="MOLYBDENUM COFACTOR BIOSYNTHESIS PROTEIN B"/>
    <property type="match status" value="1"/>
</dbReference>
<name>I3XQF8_DESAM</name>
<reference evidence="4 5" key="1">
    <citation type="journal article" date="2012" name="J. Bacteriol.">
        <title>Complete Genome Sequence of Desulfurococcus fermentans, a Hyperthermophilic Cellulolytic Crenarchaeon Isolated from a Freshwater Hot Spring in Kamchatka, Russia.</title>
        <authorList>
            <person name="Susanti D."/>
            <person name="Johnson E.F."/>
            <person name="Rodriguez J.R."/>
            <person name="Anderson I."/>
            <person name="Perevalova A.A."/>
            <person name="Kyrpides N."/>
            <person name="Lucas S."/>
            <person name="Han J."/>
            <person name="Lapidus A."/>
            <person name="Cheng J.F."/>
            <person name="Goodwin L."/>
            <person name="Pitluck S."/>
            <person name="Mavrommatis K."/>
            <person name="Peters L."/>
            <person name="Land M.L."/>
            <person name="Hauser L."/>
            <person name="Gopalan V."/>
            <person name="Chan P.P."/>
            <person name="Lowe T.M."/>
            <person name="Atomi H."/>
            <person name="Bonch-Osmolovskaya E.A."/>
            <person name="Woyke T."/>
            <person name="Mukhopadhyay B."/>
        </authorList>
    </citation>
    <scope>NUCLEOTIDE SEQUENCE [LARGE SCALE GENOMIC DNA]</scope>
    <source>
        <strain evidence="4 5">DSM 16532</strain>
    </source>
</reference>
<dbReference type="GeneID" id="13061959"/>
<dbReference type="Gene3D" id="3.40.980.10">
    <property type="entry name" value="MoaB/Mog-like domain"/>
    <property type="match status" value="1"/>
</dbReference>
<dbReference type="AlphaFoldDB" id="I3XQF8"/>
<dbReference type="InterPro" id="IPR001453">
    <property type="entry name" value="MoaB/Mog_dom"/>
</dbReference>
<dbReference type="KEGG" id="dfd:Desfe_0271"/>
<dbReference type="RefSeq" id="WP_014767085.1">
    <property type="nucleotide sequence ID" value="NC_018001.1"/>
</dbReference>
<feature type="domain" description="MoaB/Mog" evidence="3">
    <location>
        <begin position="10"/>
        <end position="152"/>
    </location>
</feature>
<evidence type="ECO:0000313" key="4">
    <source>
        <dbReference type="EMBL" id="AFL66182.1"/>
    </source>
</evidence>
<dbReference type="SUPFAM" id="SSF53218">
    <property type="entry name" value="Molybdenum cofactor biosynthesis proteins"/>
    <property type="match status" value="1"/>
</dbReference>
<dbReference type="InterPro" id="IPR012245">
    <property type="entry name" value="MoaB"/>
</dbReference>
<dbReference type="GO" id="GO:0006777">
    <property type="term" value="P:Mo-molybdopterin cofactor biosynthetic process"/>
    <property type="evidence" value="ECO:0007669"/>
    <property type="project" value="UniProtKB-KW"/>
</dbReference>
<dbReference type="EMBL" id="CP003321">
    <property type="protein sequence ID" value="AFL66182.1"/>
    <property type="molecule type" value="Genomic_DNA"/>
</dbReference>
<dbReference type="InterPro" id="IPR008284">
    <property type="entry name" value="MoCF_biosynth_CS"/>
</dbReference>
<dbReference type="GO" id="GO:0005829">
    <property type="term" value="C:cytosol"/>
    <property type="evidence" value="ECO:0007669"/>
    <property type="project" value="TreeGrafter"/>
</dbReference>
<sequence length="164" mass="17952">MVLNMAVKFHIVVVSDRVASGESMDVSGEKAVDYITARGHIVTGKTVIGNNYRDIVRVIREANGKVILFIGGTGPSPRDITVDVIESLAWRTLPGFGEAFRRISYEREGSRALLSRAGLYILPDGRIAVVLPGSPSALEIGLKILMDIIEHLVEEAERFEGPHR</sequence>